<reference evidence="11 12" key="1">
    <citation type="submission" date="2018-07" db="EMBL/GenBank/DDBJ databases">
        <title>A high quality draft genome assembly of the barn swallow (H. rustica rustica).</title>
        <authorList>
            <person name="Formenti G."/>
            <person name="Chiara M."/>
            <person name="Poveda L."/>
            <person name="Francoijs K.-J."/>
            <person name="Bonisoli-Alquati A."/>
            <person name="Canova L."/>
            <person name="Gianfranceschi L."/>
            <person name="Horner D.S."/>
            <person name="Saino N."/>
        </authorList>
    </citation>
    <scope>NUCLEOTIDE SEQUENCE [LARGE SCALE GENOMIC DNA]</scope>
    <source>
        <strain evidence="11">Chelidonia</strain>
        <tissue evidence="11">Blood</tissue>
    </source>
</reference>
<dbReference type="OrthoDB" id="66964at2759"/>
<evidence type="ECO:0000256" key="8">
    <source>
        <dbReference type="ARBA" id="ARBA00046426"/>
    </source>
</evidence>
<gene>
    <name evidence="11" type="ORF">DUI87_18357</name>
</gene>
<evidence type="ECO:0000313" key="12">
    <source>
        <dbReference type="Proteomes" id="UP000269221"/>
    </source>
</evidence>
<name>A0A3M0JVX3_HIRRU</name>
<dbReference type="InterPro" id="IPR036671">
    <property type="entry name" value="DPH_MB_sf"/>
</dbReference>
<dbReference type="PANTHER" id="PTHR21454">
    <property type="entry name" value="DPH3 HOMOLOG-RELATED"/>
    <property type="match status" value="1"/>
</dbReference>
<evidence type="ECO:0000256" key="5">
    <source>
        <dbReference type="ARBA" id="ARBA00036267"/>
    </source>
</evidence>
<comment type="caution">
    <text evidence="11">The sequence shown here is derived from an EMBL/GenBank/DDBJ whole genome shotgun (WGS) entry which is preliminary data.</text>
</comment>
<dbReference type="GO" id="GO:0017183">
    <property type="term" value="P:protein histidyl modification to diphthamide"/>
    <property type="evidence" value="ECO:0007669"/>
    <property type="project" value="InterPro"/>
</dbReference>
<evidence type="ECO:0000313" key="11">
    <source>
        <dbReference type="EMBL" id="RMC05173.1"/>
    </source>
</evidence>
<dbReference type="Proteomes" id="UP000269221">
    <property type="component" value="Unassembled WGS sequence"/>
</dbReference>
<evidence type="ECO:0000256" key="4">
    <source>
        <dbReference type="ARBA" id="ARBA00024032"/>
    </source>
</evidence>
<dbReference type="InterPro" id="IPR044248">
    <property type="entry name" value="DPH3/4-like"/>
</dbReference>
<evidence type="ECO:0000259" key="10">
    <source>
        <dbReference type="PROSITE" id="PS51074"/>
    </source>
</evidence>
<dbReference type="Gene3D" id="3.10.660.10">
    <property type="entry name" value="DPH Zinc finger"/>
    <property type="match status" value="1"/>
</dbReference>
<protein>
    <recommendedName>
        <fullName evidence="6">Diphthamide biosynthesis protein 3</fullName>
    </recommendedName>
    <alternativeName>
        <fullName evidence="7">CSL-type zinc finger-containing protein 2</fullName>
    </alternativeName>
</protein>
<dbReference type="InterPro" id="IPR007872">
    <property type="entry name" value="DPH_MB_dom"/>
</dbReference>
<proteinExistence type="inferred from homology"/>
<comment type="similarity">
    <text evidence="4">Belongs to the DPH3 family.</text>
</comment>
<organism evidence="11 12">
    <name type="scientific">Hirundo rustica rustica</name>
    <dbReference type="NCBI Taxonomy" id="333673"/>
    <lineage>
        <taxon>Eukaryota</taxon>
        <taxon>Metazoa</taxon>
        <taxon>Chordata</taxon>
        <taxon>Craniata</taxon>
        <taxon>Vertebrata</taxon>
        <taxon>Euteleostomi</taxon>
        <taxon>Archelosauria</taxon>
        <taxon>Archosauria</taxon>
        <taxon>Dinosauria</taxon>
        <taxon>Saurischia</taxon>
        <taxon>Theropoda</taxon>
        <taxon>Coelurosauria</taxon>
        <taxon>Aves</taxon>
        <taxon>Neognathae</taxon>
        <taxon>Neoaves</taxon>
        <taxon>Telluraves</taxon>
        <taxon>Australaves</taxon>
        <taxon>Passeriformes</taxon>
        <taxon>Sylvioidea</taxon>
        <taxon>Hirundinidae</taxon>
        <taxon>Hirundo</taxon>
    </lineage>
</organism>
<dbReference type="SUPFAM" id="SSF144217">
    <property type="entry name" value="CSL zinc finger"/>
    <property type="match status" value="1"/>
</dbReference>
<evidence type="ECO:0000256" key="2">
    <source>
        <dbReference type="ARBA" id="ARBA00022723"/>
    </source>
</evidence>
<comment type="pathway">
    <text evidence="1">Protein modification; peptidyl-diphthamide biosynthesis.</text>
</comment>
<dbReference type="EMBL" id="QRBI01000123">
    <property type="protein sequence ID" value="RMC05173.1"/>
    <property type="molecule type" value="Genomic_DNA"/>
</dbReference>
<dbReference type="GO" id="GO:0046872">
    <property type="term" value="F:metal ion binding"/>
    <property type="evidence" value="ECO:0007669"/>
    <property type="project" value="UniProtKB-KW"/>
</dbReference>
<dbReference type="PANTHER" id="PTHR21454:SF31">
    <property type="entry name" value="DIPHTHAMIDE BIOSYNTHESIS PROTEIN 3"/>
    <property type="match status" value="1"/>
</dbReference>
<evidence type="ECO:0000256" key="6">
    <source>
        <dbReference type="ARBA" id="ARBA00041070"/>
    </source>
</evidence>
<evidence type="ECO:0000256" key="1">
    <source>
        <dbReference type="ARBA" id="ARBA00005156"/>
    </source>
</evidence>
<evidence type="ECO:0000256" key="3">
    <source>
        <dbReference type="ARBA" id="ARBA00023004"/>
    </source>
</evidence>
<sequence>MAVFHDEVEIEDFEYDEETRTYSYPCPCGDLFLITREDLENGEDVATCPSCSLILRVIYDKYPWHGGDREDPVKMLGSSALKLVKPVDHCLELFAHQVTSPKFLAAQQSSTGHAIDPVSEWQLR</sequence>
<keyword evidence="2" id="KW-0479">Metal-binding</keyword>
<evidence type="ECO:0000256" key="9">
    <source>
        <dbReference type="ARBA" id="ARBA00048125"/>
    </source>
</evidence>
<dbReference type="Pfam" id="PF05207">
    <property type="entry name" value="Zn_ribbon_CSL"/>
    <property type="match status" value="1"/>
</dbReference>
<evidence type="ECO:0000256" key="7">
    <source>
        <dbReference type="ARBA" id="ARBA00041904"/>
    </source>
</evidence>
<keyword evidence="12" id="KW-1185">Reference proteome</keyword>
<dbReference type="AlphaFoldDB" id="A0A3M0JVX3"/>
<feature type="domain" description="DPH-type MB" evidence="10">
    <location>
        <begin position="4"/>
        <end position="60"/>
    </location>
</feature>
<dbReference type="PROSITE" id="PS51074">
    <property type="entry name" value="DPH_MB"/>
    <property type="match status" value="1"/>
</dbReference>
<dbReference type="STRING" id="333673.A0A3M0JVX3"/>
<accession>A0A3M0JVX3</accession>
<keyword evidence="3" id="KW-0408">Iron</keyword>
<comment type="subunit">
    <text evidence="8">Component of the 2-(3-amino-3-carboxypropyl)histidine synthase complex composed of DPH1, DPH2, DPH3 and a NADH-dependent reductase. Interacts with SERGEF.</text>
</comment>
<dbReference type="FunFam" id="3.10.660.10:FF:000001">
    <property type="entry name" value="Diphthamide biosynthesis 3"/>
    <property type="match status" value="1"/>
</dbReference>
<comment type="catalytic activity">
    <reaction evidence="5">
        <text>[3Fe-4S](1+)-[protein] + Fe(2+)-[Dph3] = [3Fe-4S](0)-[protein] + Fe(3+)-[Dph3]</text>
        <dbReference type="Rhea" id="RHEA:71235"/>
        <dbReference type="Rhea" id="RHEA-COMP:17996"/>
        <dbReference type="Rhea" id="RHEA-COMP:17997"/>
        <dbReference type="Rhea" id="RHEA-COMP:18002"/>
        <dbReference type="Rhea" id="RHEA-COMP:18003"/>
        <dbReference type="ChEBI" id="CHEBI:29033"/>
        <dbReference type="ChEBI" id="CHEBI:29034"/>
        <dbReference type="ChEBI" id="CHEBI:33751"/>
        <dbReference type="ChEBI" id="CHEBI:47402"/>
        <dbReference type="ChEBI" id="CHEBI:83228"/>
    </reaction>
</comment>
<comment type="catalytic activity">
    <reaction evidence="9">
        <text>2 [3Fe-4S](0)-[protein] + 2 Fe(2+)-[Dph3] + NADH = 2 [4Fe-4S](1+)-[protein] + 2 [Dph3] + NAD(+) + H(+)</text>
        <dbReference type="Rhea" id="RHEA:71239"/>
        <dbReference type="Rhea" id="RHEA-COMP:17997"/>
        <dbReference type="Rhea" id="RHEA-COMP:17998"/>
        <dbReference type="Rhea" id="RHEA-COMP:18001"/>
        <dbReference type="Rhea" id="RHEA-COMP:18002"/>
        <dbReference type="ChEBI" id="CHEBI:15378"/>
        <dbReference type="ChEBI" id="CHEBI:29033"/>
        <dbReference type="ChEBI" id="CHEBI:33723"/>
        <dbReference type="ChEBI" id="CHEBI:47402"/>
        <dbReference type="ChEBI" id="CHEBI:57540"/>
        <dbReference type="ChEBI" id="CHEBI:57945"/>
        <dbReference type="ChEBI" id="CHEBI:83228"/>
    </reaction>
</comment>